<comment type="similarity">
    <text evidence="5">Belongs to the bacterial solute-binding protein 9 family.</text>
</comment>
<sequence>MVSKKLVAGAVAALALGGLAACGGGGAGGNGESAGSSGTATSADSPEVLTTFTILEDMTRTIAGDTLTVASLTSPGTEIHGYEPSPQDAAKAEKAQLIISNGLGLEHWVHKLTDNSPATKVEATTGIDPINIAGTDTPNPHAWMSPDLALIYVNNIVEALSQLKPEHAETYKDNAKNYSRDIEQVRQELHQGLAALPDNQRALVTCEGAFSYLAKDAHLKEGYIWPVNNEGDITSSQIRSAAEFVKDNHVPAVFCESTVEPGPKEQLIRDTGAADGGTLYVDSLSEASGPVPTYLDLLRYDARTIVEGLTTHAHSH</sequence>
<reference evidence="7" key="2">
    <citation type="submission" date="2021-04" db="EMBL/GenBank/DDBJ databases">
        <authorList>
            <person name="Gilroy R."/>
        </authorList>
    </citation>
    <scope>NUCLEOTIDE SEQUENCE</scope>
    <source>
        <strain evidence="7">4376</strain>
    </source>
</reference>
<dbReference type="InterPro" id="IPR006127">
    <property type="entry name" value="ZnuA-like"/>
</dbReference>
<evidence type="ECO:0000256" key="4">
    <source>
        <dbReference type="ARBA" id="ARBA00022729"/>
    </source>
</evidence>
<proteinExistence type="inferred from homology"/>
<evidence type="ECO:0000313" key="8">
    <source>
        <dbReference type="Proteomes" id="UP000824189"/>
    </source>
</evidence>
<organism evidence="7 8">
    <name type="scientific">Candidatus Corynebacterium gallistercoris</name>
    <dbReference type="NCBI Taxonomy" id="2838530"/>
    <lineage>
        <taxon>Bacteria</taxon>
        <taxon>Bacillati</taxon>
        <taxon>Actinomycetota</taxon>
        <taxon>Actinomycetes</taxon>
        <taxon>Mycobacteriales</taxon>
        <taxon>Corynebacteriaceae</taxon>
        <taxon>Corynebacterium</taxon>
    </lineage>
</organism>
<keyword evidence="3" id="KW-0479">Metal-binding</keyword>
<dbReference type="PROSITE" id="PS51257">
    <property type="entry name" value="PROKAR_LIPOPROTEIN"/>
    <property type="match status" value="1"/>
</dbReference>
<feature type="chain" id="PRO_5038360024" evidence="6">
    <location>
        <begin position="21"/>
        <end position="316"/>
    </location>
</feature>
<dbReference type="PRINTS" id="PR00690">
    <property type="entry name" value="ADHESNFAMILY"/>
</dbReference>
<dbReference type="PANTHER" id="PTHR42953:SF1">
    <property type="entry name" value="METAL-BINDING PROTEIN HI_0362-RELATED"/>
    <property type="match status" value="1"/>
</dbReference>
<dbReference type="SUPFAM" id="SSF53807">
    <property type="entry name" value="Helical backbone' metal receptor"/>
    <property type="match status" value="1"/>
</dbReference>
<keyword evidence="2 5" id="KW-0813">Transport</keyword>
<dbReference type="GO" id="GO:0007155">
    <property type="term" value="P:cell adhesion"/>
    <property type="evidence" value="ECO:0007669"/>
    <property type="project" value="InterPro"/>
</dbReference>
<keyword evidence="4 6" id="KW-0732">Signal</keyword>
<evidence type="ECO:0000256" key="1">
    <source>
        <dbReference type="ARBA" id="ARBA00004196"/>
    </source>
</evidence>
<protein>
    <submittedName>
        <fullName evidence="7">Metal ABC transporter substrate-binding protein</fullName>
    </submittedName>
</protein>
<dbReference type="Proteomes" id="UP000824189">
    <property type="component" value="Unassembled WGS sequence"/>
</dbReference>
<evidence type="ECO:0000313" key="7">
    <source>
        <dbReference type="EMBL" id="HIW96449.1"/>
    </source>
</evidence>
<comment type="subcellular location">
    <subcellularLocation>
        <location evidence="1">Cell envelope</location>
    </subcellularLocation>
</comment>
<dbReference type="EMBL" id="DXFZ01000100">
    <property type="protein sequence ID" value="HIW96449.1"/>
    <property type="molecule type" value="Genomic_DNA"/>
</dbReference>
<dbReference type="InterPro" id="IPR006129">
    <property type="entry name" value="AdhesinB"/>
</dbReference>
<dbReference type="PANTHER" id="PTHR42953">
    <property type="entry name" value="HIGH-AFFINITY ZINC UPTAKE SYSTEM PROTEIN ZNUA-RELATED"/>
    <property type="match status" value="1"/>
</dbReference>
<evidence type="ECO:0000256" key="2">
    <source>
        <dbReference type="ARBA" id="ARBA00022448"/>
    </source>
</evidence>
<dbReference type="InterPro" id="IPR050492">
    <property type="entry name" value="Bact_metal-bind_prot9"/>
</dbReference>
<dbReference type="InterPro" id="IPR006128">
    <property type="entry name" value="Lipoprotein_PsaA-like"/>
</dbReference>
<dbReference type="GO" id="GO:0030313">
    <property type="term" value="C:cell envelope"/>
    <property type="evidence" value="ECO:0007669"/>
    <property type="project" value="UniProtKB-SubCell"/>
</dbReference>
<dbReference type="AlphaFoldDB" id="A0A9D1UQG6"/>
<reference evidence="7" key="1">
    <citation type="journal article" date="2021" name="PeerJ">
        <title>Extensive microbial diversity within the chicken gut microbiome revealed by metagenomics and culture.</title>
        <authorList>
            <person name="Gilroy R."/>
            <person name="Ravi A."/>
            <person name="Getino M."/>
            <person name="Pursley I."/>
            <person name="Horton D.L."/>
            <person name="Alikhan N.F."/>
            <person name="Baker D."/>
            <person name="Gharbi K."/>
            <person name="Hall N."/>
            <person name="Watson M."/>
            <person name="Adriaenssens E.M."/>
            <person name="Foster-Nyarko E."/>
            <person name="Jarju S."/>
            <person name="Secka A."/>
            <person name="Antonio M."/>
            <person name="Oren A."/>
            <person name="Chaudhuri R.R."/>
            <person name="La Ragione R."/>
            <person name="Hildebrand F."/>
            <person name="Pallen M.J."/>
        </authorList>
    </citation>
    <scope>NUCLEOTIDE SEQUENCE</scope>
    <source>
        <strain evidence="7">4376</strain>
    </source>
</reference>
<dbReference type="GO" id="GO:0046872">
    <property type="term" value="F:metal ion binding"/>
    <property type="evidence" value="ECO:0007669"/>
    <property type="project" value="UniProtKB-KW"/>
</dbReference>
<comment type="caution">
    <text evidence="7">The sequence shown here is derived from an EMBL/GenBank/DDBJ whole genome shotgun (WGS) entry which is preliminary data.</text>
</comment>
<dbReference type="Pfam" id="PF01297">
    <property type="entry name" value="ZnuA"/>
    <property type="match status" value="1"/>
</dbReference>
<evidence type="ECO:0000256" key="6">
    <source>
        <dbReference type="SAM" id="SignalP"/>
    </source>
</evidence>
<gene>
    <name evidence="7" type="ORF">H9867_08240</name>
</gene>
<accession>A0A9D1UQG6</accession>
<name>A0A9D1UQG6_9CORY</name>
<evidence type="ECO:0000256" key="5">
    <source>
        <dbReference type="RuleBase" id="RU003512"/>
    </source>
</evidence>
<feature type="signal peptide" evidence="6">
    <location>
        <begin position="1"/>
        <end position="20"/>
    </location>
</feature>
<dbReference type="Gene3D" id="3.40.50.1980">
    <property type="entry name" value="Nitrogenase molybdenum iron protein domain"/>
    <property type="match status" value="2"/>
</dbReference>
<dbReference type="GO" id="GO:0030001">
    <property type="term" value="P:metal ion transport"/>
    <property type="evidence" value="ECO:0007669"/>
    <property type="project" value="InterPro"/>
</dbReference>
<evidence type="ECO:0000256" key="3">
    <source>
        <dbReference type="ARBA" id="ARBA00022723"/>
    </source>
</evidence>
<dbReference type="PRINTS" id="PR00691">
    <property type="entry name" value="ADHESINB"/>
</dbReference>
<dbReference type="CDD" id="cd01137">
    <property type="entry name" value="PsaA"/>
    <property type="match status" value="1"/>
</dbReference>